<evidence type="ECO:0000313" key="9">
    <source>
        <dbReference type="Proteomes" id="UP000030742"/>
    </source>
</evidence>
<feature type="compositionally biased region" description="Basic residues" evidence="3">
    <location>
        <begin position="304"/>
        <end position="318"/>
    </location>
</feature>
<comment type="subcellular location">
    <subcellularLocation>
        <location evidence="1">Nucleus</location>
    </subcellularLocation>
</comment>
<accession>N6T3G2</accession>
<organism evidence="5">
    <name type="scientific">Dendroctonus ponderosae</name>
    <name type="common">Mountain pine beetle</name>
    <dbReference type="NCBI Taxonomy" id="77166"/>
    <lineage>
        <taxon>Eukaryota</taxon>
        <taxon>Metazoa</taxon>
        <taxon>Ecdysozoa</taxon>
        <taxon>Arthropoda</taxon>
        <taxon>Hexapoda</taxon>
        <taxon>Insecta</taxon>
        <taxon>Pterygota</taxon>
        <taxon>Neoptera</taxon>
        <taxon>Endopterygota</taxon>
        <taxon>Coleoptera</taxon>
        <taxon>Polyphaga</taxon>
        <taxon>Cucujiformia</taxon>
        <taxon>Curculionidae</taxon>
        <taxon>Scolytinae</taxon>
        <taxon>Dendroctonus</taxon>
    </lineage>
</organism>
<dbReference type="Pfam" id="PF12656">
    <property type="entry name" value="G-patch_2"/>
    <property type="match status" value="1"/>
</dbReference>
<dbReference type="InterPro" id="IPR045166">
    <property type="entry name" value="Spp2-like"/>
</dbReference>
<dbReference type="InterPro" id="IPR000467">
    <property type="entry name" value="G_patch_dom"/>
</dbReference>
<dbReference type="GO" id="GO:0005681">
    <property type="term" value="C:spliceosomal complex"/>
    <property type="evidence" value="ECO:0007669"/>
    <property type="project" value="TreeGrafter"/>
</dbReference>
<dbReference type="PANTHER" id="PTHR15818:SF2">
    <property type="entry name" value="G-PATCH DOMAIN AND KOW MOTIFS-CONTAINING PROTEIN"/>
    <property type="match status" value="1"/>
</dbReference>
<keyword evidence="2" id="KW-0539">Nucleus</keyword>
<feature type="non-terminal residue" evidence="5">
    <location>
        <position position="1"/>
    </location>
</feature>
<dbReference type="OrthoDB" id="5577072at2759"/>
<dbReference type="OMA" id="HELVITM"/>
<gene>
    <name evidence="7" type="primary">109543474</name>
    <name evidence="6" type="ORF">D910_08133</name>
    <name evidence="5" type="ORF">YQE_11237</name>
</gene>
<dbReference type="HOGENOM" id="CLU_049949_0_0_1"/>
<reference evidence="7" key="2">
    <citation type="submission" date="2024-08" db="UniProtKB">
        <authorList>
            <consortium name="EnsemblMetazoa"/>
        </authorList>
    </citation>
    <scope>IDENTIFICATION</scope>
</reference>
<dbReference type="EMBL" id="KB632257">
    <property type="protein sequence ID" value="ERL90787.1"/>
    <property type="molecule type" value="Genomic_DNA"/>
</dbReference>
<evidence type="ECO:0000313" key="5">
    <source>
        <dbReference type="EMBL" id="ENN72098.1"/>
    </source>
</evidence>
<evidence type="ECO:0000313" key="7">
    <source>
        <dbReference type="EnsemblMetazoa" id="XP_019768768.1"/>
    </source>
</evidence>
<dbReference type="Proteomes" id="UP000019118">
    <property type="component" value="Unassembled WGS sequence"/>
</dbReference>
<evidence type="ECO:0000259" key="4">
    <source>
        <dbReference type="PROSITE" id="PS50174"/>
    </source>
</evidence>
<feature type="domain" description="G-patch" evidence="4">
    <location>
        <begin position="148"/>
        <end position="194"/>
    </location>
</feature>
<feature type="compositionally biased region" description="Basic and acidic residues" evidence="3">
    <location>
        <begin position="284"/>
        <end position="303"/>
    </location>
</feature>
<evidence type="ECO:0000313" key="8">
    <source>
        <dbReference type="Proteomes" id="UP000019118"/>
    </source>
</evidence>
<dbReference type="EnsemblMetazoa" id="XM_019913209.1">
    <property type="protein sequence ID" value="XP_019768768.1"/>
    <property type="gene ID" value="LOC109543474"/>
</dbReference>
<dbReference type="EMBL" id="KB741240">
    <property type="protein sequence ID" value="ENN72098.1"/>
    <property type="molecule type" value="Genomic_DNA"/>
</dbReference>
<dbReference type="PROSITE" id="PS50174">
    <property type="entry name" value="G_PATCH"/>
    <property type="match status" value="1"/>
</dbReference>
<dbReference type="STRING" id="77166.N6T3G2"/>
<dbReference type="Proteomes" id="UP000030742">
    <property type="component" value="Unassembled WGS sequence"/>
</dbReference>
<dbReference type="KEGG" id="dpa:109543474"/>
<dbReference type="GO" id="GO:0003676">
    <property type="term" value="F:nucleic acid binding"/>
    <property type="evidence" value="ECO:0007669"/>
    <property type="project" value="InterPro"/>
</dbReference>
<dbReference type="AlphaFoldDB" id="N6T3G2"/>
<protein>
    <recommendedName>
        <fullName evidence="4">G-patch domain-containing protein</fullName>
    </recommendedName>
</protein>
<dbReference type="GO" id="GO:0000398">
    <property type="term" value="P:mRNA splicing, via spliceosome"/>
    <property type="evidence" value="ECO:0007669"/>
    <property type="project" value="InterPro"/>
</dbReference>
<evidence type="ECO:0000256" key="2">
    <source>
        <dbReference type="ARBA" id="ARBA00023242"/>
    </source>
</evidence>
<dbReference type="PANTHER" id="PTHR15818">
    <property type="entry name" value="G PATCH AND KOW-CONTAINING"/>
    <property type="match status" value="1"/>
</dbReference>
<evidence type="ECO:0000256" key="1">
    <source>
        <dbReference type="ARBA" id="ARBA00004123"/>
    </source>
</evidence>
<evidence type="ECO:0000256" key="3">
    <source>
        <dbReference type="SAM" id="MobiDB-lite"/>
    </source>
</evidence>
<proteinExistence type="predicted"/>
<reference evidence="8 9" key="1">
    <citation type="journal article" date="2013" name="Genome Biol.">
        <title>Draft genome of the mountain pine beetle, Dendroctonus ponderosae Hopkins, a major forest pest.</title>
        <authorList>
            <person name="Keeling C.I."/>
            <person name="Yuen M.M."/>
            <person name="Liao N.Y."/>
            <person name="Docking T.R."/>
            <person name="Chan S.K."/>
            <person name="Taylor G.A."/>
            <person name="Palmquist D.L."/>
            <person name="Jackman S.D."/>
            <person name="Nguyen A."/>
            <person name="Li M."/>
            <person name="Henderson H."/>
            <person name="Janes J.K."/>
            <person name="Zhao Y."/>
            <person name="Pandoh P."/>
            <person name="Moore R."/>
            <person name="Sperling F.A."/>
            <person name="Huber D.P."/>
            <person name="Birol I."/>
            <person name="Jones S.J."/>
            <person name="Bohlmann J."/>
        </authorList>
    </citation>
    <scope>NUCLEOTIDE SEQUENCE</scope>
</reference>
<dbReference type="InterPro" id="IPR026822">
    <property type="entry name" value="Spp2/MOS2_G-patch"/>
</dbReference>
<keyword evidence="8" id="KW-1185">Reference proteome</keyword>
<evidence type="ECO:0000313" key="6">
    <source>
        <dbReference type="EMBL" id="ERL90787.1"/>
    </source>
</evidence>
<feature type="region of interest" description="Disordered" evidence="3">
    <location>
        <begin position="284"/>
        <end position="332"/>
    </location>
</feature>
<sequence length="332" mass="36759">MEPVKLSFGFKKPLKKACLLPQAPREPETEGRKELIDCLEGQAIKVKGAVEAHKAPLVIPLKDNQKDLLDRIRAARSRPAPKQLEDLRPDSELSEQELAARQLIKEAKARLENGSAPSGHKVTVLPLTEPPLEGEKEPTLEDYESVPINDYGLALLRGMGWTEGMPIGKKAAKGTQLQAPEQRPKGLGLGATAAVQAEAPPQPATDQHGKQLVLAKGGCARVLAGPHKAHYCSIQGFDEEGRVFVKVLPQGALVNINETLLTPVTQEEFTQGSRFLNTAKFLEHQQKEEQPSHSRRAQEERPMRRSRNKKCKSRHRRGASSDEDERPRSRKH</sequence>
<feature type="region of interest" description="Disordered" evidence="3">
    <location>
        <begin position="114"/>
        <end position="138"/>
    </location>
</feature>
<name>N6T3G2_DENPD</name>